<dbReference type="EMBL" id="CAFZ01000528">
    <property type="protein sequence ID" value="CCA75821.1"/>
    <property type="molecule type" value="Genomic_DNA"/>
</dbReference>
<dbReference type="OMA" id="TSHETRY"/>
<organism evidence="2 3">
    <name type="scientific">Serendipita indica (strain DSM 11827)</name>
    <name type="common">Root endophyte fungus</name>
    <name type="synonym">Piriformospora indica</name>
    <dbReference type="NCBI Taxonomy" id="1109443"/>
    <lineage>
        <taxon>Eukaryota</taxon>
        <taxon>Fungi</taxon>
        <taxon>Dikarya</taxon>
        <taxon>Basidiomycota</taxon>
        <taxon>Agaricomycotina</taxon>
        <taxon>Agaricomycetes</taxon>
        <taxon>Sebacinales</taxon>
        <taxon>Serendipitaceae</taxon>
        <taxon>Serendipita</taxon>
    </lineage>
</organism>
<protein>
    <submittedName>
        <fullName evidence="2">Uncharacterized protein</fullName>
    </submittedName>
</protein>
<dbReference type="Pfam" id="PF18759">
    <property type="entry name" value="Plavaka"/>
    <property type="match status" value="1"/>
</dbReference>
<keyword evidence="3" id="KW-1185">Reference proteome</keyword>
<gene>
    <name evidence="2" type="ORF">PIIN_09809</name>
</gene>
<dbReference type="HOGENOM" id="CLU_006344_2_0_1"/>
<evidence type="ECO:0000256" key="1">
    <source>
        <dbReference type="SAM" id="MobiDB-lite"/>
    </source>
</evidence>
<evidence type="ECO:0000313" key="2">
    <source>
        <dbReference type="EMBL" id="CCA75821.1"/>
    </source>
</evidence>
<reference evidence="2 3" key="1">
    <citation type="journal article" date="2011" name="PLoS Pathog.">
        <title>Endophytic Life Strategies Decoded by Genome and Transcriptome Analyses of the Mutualistic Root Symbiont Piriformospora indica.</title>
        <authorList>
            <person name="Zuccaro A."/>
            <person name="Lahrmann U."/>
            <person name="Guldener U."/>
            <person name="Langen G."/>
            <person name="Pfiffi S."/>
            <person name="Biedenkopf D."/>
            <person name="Wong P."/>
            <person name="Samans B."/>
            <person name="Grimm C."/>
            <person name="Basiewicz M."/>
            <person name="Murat C."/>
            <person name="Martin F."/>
            <person name="Kogel K.H."/>
        </authorList>
    </citation>
    <scope>NUCLEOTIDE SEQUENCE [LARGE SCALE GENOMIC DNA]</scope>
    <source>
        <strain evidence="2 3">DSM 11827</strain>
    </source>
</reference>
<dbReference type="AlphaFoldDB" id="G4TWX8"/>
<dbReference type="STRING" id="1109443.G4TWX8"/>
<evidence type="ECO:0000313" key="3">
    <source>
        <dbReference type="Proteomes" id="UP000007148"/>
    </source>
</evidence>
<dbReference type="Proteomes" id="UP000007148">
    <property type="component" value="Unassembled WGS sequence"/>
</dbReference>
<proteinExistence type="predicted"/>
<accession>G4TWX8</accession>
<dbReference type="eggNOG" id="ENOG502SHSB">
    <property type="taxonomic scope" value="Eukaryota"/>
</dbReference>
<comment type="caution">
    <text evidence="2">The sequence shown here is derived from an EMBL/GenBank/DDBJ whole genome shotgun (WGS) entry which is preliminary data.</text>
</comment>
<sequence>MDLAPESNEGPMVDSNEGSTIEIDQYMTGVEEEEEIIECDDIGNDGRPMEPVLGTPRRLSEPPDESELYCETIAEAGRVISEVEPKFVTQAAEHVRLGGSNPYHPFRDETDFELAKFLHNSGLSMNKIDELLKLKYFCARPPSYATASALRKLIERCPDGSPRWRELGIIPDFGAPSQPLTLLYRDPVQAISHLLSRPALANHMTFAPKRFWTDQSKTTRVYSDFYSGNWWYTTQQRLPEGQTVIPVILGSDKTHLTEFTGDKKAWPLYLSIGNIAMSARSSPAYDAWMLIAYIPVPAWKDSKKIQKTLSARLFHQCMKLVLNPLVEPGKTGIEMADASGKVRICVPLVAGYISDYPEQTLINCTANNVSSVFLAGNKDLGSPTRHPPRTSEWILDQIKAVTRQANPNDIPHYQDIALAHGLSGVHKPFWASLPHYRADICLGPDIFHGPIRFGRDYILEWYSTILAKG</sequence>
<dbReference type="InParanoid" id="G4TWX8"/>
<dbReference type="InterPro" id="IPR041078">
    <property type="entry name" value="Plavaka"/>
</dbReference>
<name>G4TWX8_SERID</name>
<dbReference type="OrthoDB" id="2418900at2759"/>
<feature type="region of interest" description="Disordered" evidence="1">
    <location>
        <begin position="1"/>
        <end position="21"/>
    </location>
</feature>